<dbReference type="InterPro" id="IPR027417">
    <property type="entry name" value="P-loop_NTPase"/>
</dbReference>
<dbReference type="PANTHER" id="PTHR47959">
    <property type="entry name" value="ATP-DEPENDENT RNA HELICASE RHLE-RELATED"/>
    <property type="match status" value="1"/>
</dbReference>
<evidence type="ECO:0000313" key="11">
    <source>
        <dbReference type="Proteomes" id="UP000199450"/>
    </source>
</evidence>
<dbReference type="SUPFAM" id="SSF52540">
    <property type="entry name" value="P-loop containing nucleoside triphosphate hydrolases"/>
    <property type="match status" value="1"/>
</dbReference>
<dbReference type="GO" id="GO:0003676">
    <property type="term" value="F:nucleic acid binding"/>
    <property type="evidence" value="ECO:0007669"/>
    <property type="project" value="InterPro"/>
</dbReference>
<keyword evidence="11" id="KW-1185">Reference proteome</keyword>
<dbReference type="EMBL" id="FOBV01000002">
    <property type="protein sequence ID" value="SEM28685.1"/>
    <property type="molecule type" value="Genomic_DNA"/>
</dbReference>
<dbReference type="SMART" id="SM00487">
    <property type="entry name" value="DEXDc"/>
    <property type="match status" value="1"/>
</dbReference>
<dbReference type="Pfam" id="PF00270">
    <property type="entry name" value="DEAD"/>
    <property type="match status" value="1"/>
</dbReference>
<evidence type="ECO:0000256" key="4">
    <source>
        <dbReference type="ARBA" id="ARBA00022840"/>
    </source>
</evidence>
<accession>A0A1H7X502</accession>
<keyword evidence="1" id="KW-0547">Nucleotide-binding</keyword>
<evidence type="ECO:0000256" key="2">
    <source>
        <dbReference type="ARBA" id="ARBA00022801"/>
    </source>
</evidence>
<dbReference type="InterPro" id="IPR014001">
    <property type="entry name" value="Helicase_ATP-bd"/>
</dbReference>
<gene>
    <name evidence="10" type="ORF">SAMN05421856_102203</name>
</gene>
<dbReference type="SMART" id="SM00490">
    <property type="entry name" value="HELICc"/>
    <property type="match status" value="1"/>
</dbReference>
<feature type="domain" description="Helicase ATP-binding" evidence="7">
    <location>
        <begin position="40"/>
        <end position="213"/>
    </location>
</feature>
<evidence type="ECO:0000256" key="1">
    <source>
        <dbReference type="ARBA" id="ARBA00022741"/>
    </source>
</evidence>
<dbReference type="Pfam" id="PF00271">
    <property type="entry name" value="Helicase_C"/>
    <property type="match status" value="1"/>
</dbReference>
<dbReference type="Proteomes" id="UP000199450">
    <property type="component" value="Unassembled WGS sequence"/>
</dbReference>
<dbReference type="PROSITE" id="PS51192">
    <property type="entry name" value="HELICASE_ATP_BIND_1"/>
    <property type="match status" value="1"/>
</dbReference>
<evidence type="ECO:0000259" key="9">
    <source>
        <dbReference type="PROSITE" id="PS51195"/>
    </source>
</evidence>
<dbReference type="AlphaFoldDB" id="A0A1H7X502"/>
<dbReference type="InterPro" id="IPR001650">
    <property type="entry name" value="Helicase_C-like"/>
</dbReference>
<reference evidence="11" key="1">
    <citation type="submission" date="2016-10" db="EMBL/GenBank/DDBJ databases">
        <authorList>
            <person name="Varghese N."/>
            <person name="Submissions S."/>
        </authorList>
    </citation>
    <scope>NUCLEOTIDE SEQUENCE [LARGE SCALE GENOMIC DNA]</scope>
    <source>
        <strain evidence="11">DSM 17453</strain>
    </source>
</reference>
<evidence type="ECO:0000256" key="3">
    <source>
        <dbReference type="ARBA" id="ARBA00022806"/>
    </source>
</evidence>
<proteinExistence type="inferred from homology"/>
<dbReference type="CDD" id="cd18787">
    <property type="entry name" value="SF2_C_DEAD"/>
    <property type="match status" value="1"/>
</dbReference>
<evidence type="ECO:0000256" key="5">
    <source>
        <dbReference type="ARBA" id="ARBA00038437"/>
    </source>
</evidence>
<evidence type="ECO:0000259" key="8">
    <source>
        <dbReference type="PROSITE" id="PS51194"/>
    </source>
</evidence>
<dbReference type="GO" id="GO:0005524">
    <property type="term" value="F:ATP binding"/>
    <property type="evidence" value="ECO:0007669"/>
    <property type="project" value="UniProtKB-KW"/>
</dbReference>
<keyword evidence="4" id="KW-0067">ATP-binding</keyword>
<dbReference type="CDD" id="cd00268">
    <property type="entry name" value="DEADc"/>
    <property type="match status" value="1"/>
</dbReference>
<dbReference type="STRING" id="295069.SAMN05421856_102203"/>
<dbReference type="GO" id="GO:0003724">
    <property type="term" value="F:RNA helicase activity"/>
    <property type="evidence" value="ECO:0007669"/>
    <property type="project" value="InterPro"/>
</dbReference>
<dbReference type="PANTHER" id="PTHR47959:SF13">
    <property type="entry name" value="ATP-DEPENDENT RNA HELICASE RHLE"/>
    <property type="match status" value="1"/>
</dbReference>
<keyword evidence="2" id="KW-0378">Hydrolase</keyword>
<evidence type="ECO:0000259" key="7">
    <source>
        <dbReference type="PROSITE" id="PS51192"/>
    </source>
</evidence>
<dbReference type="PROSITE" id="PS51194">
    <property type="entry name" value="HELICASE_CTER"/>
    <property type="match status" value="1"/>
</dbReference>
<organism evidence="10 11">
    <name type="scientific">Chryseobacterium taichungense</name>
    <dbReference type="NCBI Taxonomy" id="295069"/>
    <lineage>
        <taxon>Bacteria</taxon>
        <taxon>Pseudomonadati</taxon>
        <taxon>Bacteroidota</taxon>
        <taxon>Flavobacteriia</taxon>
        <taxon>Flavobacteriales</taxon>
        <taxon>Weeksellaceae</taxon>
        <taxon>Chryseobacterium group</taxon>
        <taxon>Chryseobacterium</taxon>
    </lineage>
</organism>
<dbReference type="InterPro" id="IPR014014">
    <property type="entry name" value="RNA_helicase_DEAD_Q_motif"/>
</dbReference>
<dbReference type="PROSITE" id="PS51195">
    <property type="entry name" value="Q_MOTIF"/>
    <property type="match status" value="1"/>
</dbReference>
<protein>
    <submittedName>
        <fullName evidence="10">ATP-dependent RNA helicase RhlE</fullName>
    </submittedName>
</protein>
<dbReference type="InterPro" id="IPR011545">
    <property type="entry name" value="DEAD/DEAH_box_helicase_dom"/>
</dbReference>
<dbReference type="InterPro" id="IPR050079">
    <property type="entry name" value="DEAD_box_RNA_helicase"/>
</dbReference>
<feature type="short sequence motif" description="Q motif" evidence="6">
    <location>
        <begin position="9"/>
        <end position="37"/>
    </location>
</feature>
<dbReference type="Gene3D" id="3.40.50.300">
    <property type="entry name" value="P-loop containing nucleotide triphosphate hydrolases"/>
    <property type="match status" value="2"/>
</dbReference>
<evidence type="ECO:0000313" key="10">
    <source>
        <dbReference type="EMBL" id="SEM28685.1"/>
    </source>
</evidence>
<sequence length="378" mass="42542">MSGTAKNMISFKNLKLINPIIRAITEAGYSKPTEIQNFVIPTILEGKDLLASAPKGSGKKSAFTVPILQLLKRNPSEHTNIRVLVLASTDRSAIEIEEKINQSSKYLTLLHLRINDQESTESQLAAFRKRVDVLVATPERLLEIIHKRPINFSKLEILVLYDADKMLEKVLISRVKDVQKLIPKNIQTLVFCTEPSAYVRKYVSVFLRNPVEIAIHERSVEMDNISQCVYFVEKRDKSGLLIDLLKSNKMKCSMVFTHSKYIADELVQDLEKAGISKGSIHGNRTQTAKNGVLDDFRNGKIQILITTDIAAKGVDLDQLLHIVNYDLPDIPQTYVQRIERIRKFGNGGSLISFCTADEHIDLKNIQSLIGFTMPVGTI</sequence>
<feature type="domain" description="DEAD-box RNA helicase Q" evidence="9">
    <location>
        <begin position="9"/>
        <end position="37"/>
    </location>
</feature>
<keyword evidence="3 10" id="KW-0347">Helicase</keyword>
<dbReference type="InterPro" id="IPR044742">
    <property type="entry name" value="DEAD/DEAH_RhlB"/>
</dbReference>
<evidence type="ECO:0000256" key="6">
    <source>
        <dbReference type="PROSITE-ProRule" id="PRU00552"/>
    </source>
</evidence>
<name>A0A1H7X502_9FLAO</name>
<comment type="similarity">
    <text evidence="5">Belongs to the DEAD box helicase family.</text>
</comment>
<dbReference type="GO" id="GO:0016787">
    <property type="term" value="F:hydrolase activity"/>
    <property type="evidence" value="ECO:0007669"/>
    <property type="project" value="UniProtKB-KW"/>
</dbReference>
<dbReference type="GO" id="GO:0005829">
    <property type="term" value="C:cytosol"/>
    <property type="evidence" value="ECO:0007669"/>
    <property type="project" value="TreeGrafter"/>
</dbReference>
<feature type="domain" description="Helicase C-terminal" evidence="8">
    <location>
        <begin position="224"/>
        <end position="378"/>
    </location>
</feature>